<protein>
    <submittedName>
        <fullName evidence="2">Uncharacterized protein</fullName>
    </submittedName>
</protein>
<evidence type="ECO:0000313" key="2">
    <source>
        <dbReference type="EMBL" id="TFY58577.1"/>
    </source>
</evidence>
<dbReference type="Proteomes" id="UP000298327">
    <property type="component" value="Unassembled WGS sequence"/>
</dbReference>
<accession>A0A4Y9YAI7</accession>
<feature type="region of interest" description="Disordered" evidence="1">
    <location>
        <begin position="20"/>
        <end position="39"/>
    </location>
</feature>
<dbReference type="EMBL" id="SEOQ01000673">
    <property type="protein sequence ID" value="TFY58577.1"/>
    <property type="molecule type" value="Genomic_DNA"/>
</dbReference>
<name>A0A4Y9YAI7_9AGAM</name>
<organism evidence="2 3">
    <name type="scientific">Dentipellis fragilis</name>
    <dbReference type="NCBI Taxonomy" id="205917"/>
    <lineage>
        <taxon>Eukaryota</taxon>
        <taxon>Fungi</taxon>
        <taxon>Dikarya</taxon>
        <taxon>Basidiomycota</taxon>
        <taxon>Agaricomycotina</taxon>
        <taxon>Agaricomycetes</taxon>
        <taxon>Russulales</taxon>
        <taxon>Hericiaceae</taxon>
        <taxon>Dentipellis</taxon>
    </lineage>
</organism>
<comment type="caution">
    <text evidence="2">The sequence shown here is derived from an EMBL/GenBank/DDBJ whole genome shotgun (WGS) entry which is preliminary data.</text>
</comment>
<reference evidence="2 3" key="1">
    <citation type="submission" date="2019-02" db="EMBL/GenBank/DDBJ databases">
        <title>Genome sequencing of the rare red list fungi Dentipellis fragilis.</title>
        <authorList>
            <person name="Buettner E."/>
            <person name="Kellner H."/>
        </authorList>
    </citation>
    <scope>NUCLEOTIDE SEQUENCE [LARGE SCALE GENOMIC DNA]</scope>
    <source>
        <strain evidence="2 3">DSM 105465</strain>
    </source>
</reference>
<feature type="region of interest" description="Disordered" evidence="1">
    <location>
        <begin position="294"/>
        <end position="314"/>
    </location>
</feature>
<sequence length="314" mass="34492">MGVDNVLALSVSTAPEHPRGMAGIACDTTASDPERSRNTANEDRCLEEICTRRSPVLQFAASCFSQPNRNAYTSGDVLLIVASYYTVIECDQDLLRASSGNIAMDIAAYSPKSQLLRSSAHEKSIRCPGRLRSASTRDAHALLVRGLRVAADVCEGRKAICRAASFVVLSCDDFRPGSRLYCLNWGAPARCRAGSSDALYCMTVPVLPVHYSCGDHLKIDPYSGFLTTLRPSQVDYRQHRACYMGVNDIACRGRVQATVAWEHDRTPRSLVFCTIGREHSLFYGKGTVETFPTDPFPGALRRRRKSGKARAAQF</sequence>
<gene>
    <name evidence="2" type="ORF">EVG20_g8096</name>
</gene>
<evidence type="ECO:0000256" key="1">
    <source>
        <dbReference type="SAM" id="MobiDB-lite"/>
    </source>
</evidence>
<keyword evidence="3" id="KW-1185">Reference proteome</keyword>
<proteinExistence type="predicted"/>
<dbReference type="AlphaFoldDB" id="A0A4Y9YAI7"/>
<evidence type="ECO:0000313" key="3">
    <source>
        <dbReference type="Proteomes" id="UP000298327"/>
    </source>
</evidence>